<dbReference type="RefSeq" id="XP_016610195.1">
    <property type="nucleotide sequence ID" value="XM_016750930.1"/>
</dbReference>
<dbReference type="Pfam" id="PF00583">
    <property type="entry name" value="Acetyltransf_1"/>
    <property type="match status" value="1"/>
</dbReference>
<evidence type="ECO:0000313" key="11">
    <source>
        <dbReference type="Proteomes" id="UP000053201"/>
    </source>
</evidence>
<keyword evidence="4 8" id="KW-0808">Transferase</keyword>
<keyword evidence="11" id="KW-1185">Reference proteome</keyword>
<dbReference type="Proteomes" id="UP000053201">
    <property type="component" value="Unassembled WGS sequence"/>
</dbReference>
<dbReference type="GO" id="GO:0006048">
    <property type="term" value="P:UDP-N-acetylglucosamine biosynthetic process"/>
    <property type="evidence" value="ECO:0007669"/>
    <property type="project" value="UniProtKB-UniRule"/>
</dbReference>
<comment type="subunit">
    <text evidence="3">Homodimer.</text>
</comment>
<dbReference type="InParanoid" id="A0A0L0HL54"/>
<dbReference type="InterPro" id="IPR016181">
    <property type="entry name" value="Acyl_CoA_acyltransferase"/>
</dbReference>
<dbReference type="GeneID" id="27686218"/>
<comment type="similarity">
    <text evidence="8">Belongs to the acetyltransferase family. GNA1 subfamily.</text>
</comment>
<proteinExistence type="inferred from homology"/>
<keyword evidence="6" id="KW-0472">Membrane</keyword>
<sequence>MLAITKKKKKKQESKRKETQFTSFVYSTFKNLLLRRILEPCLVISTLGALPQLLISPGRSPIAWMASSPDLQFDPSRIPKEAVAQVPEGYTIRPLNVNDYDKGYLELLSQLTTIGTISKRKFAERFDLLRERNESKYCIVIEDLGRGIIVGAGSVIIEPKFVHECGMVGHIEDIVVDNSARGKNLGKLIINALTLVAKHSGAYKVILSCAEKNVGFYEKCGLKAKEVTMANYL</sequence>
<evidence type="ECO:0000256" key="3">
    <source>
        <dbReference type="ARBA" id="ARBA00011738"/>
    </source>
</evidence>
<evidence type="ECO:0000256" key="4">
    <source>
        <dbReference type="ARBA" id="ARBA00022679"/>
    </source>
</evidence>
<dbReference type="PANTHER" id="PTHR13355:SF11">
    <property type="entry name" value="GLUCOSAMINE 6-PHOSPHATE N-ACETYLTRANSFERASE"/>
    <property type="match status" value="1"/>
</dbReference>
<keyword evidence="5" id="KW-0256">Endoplasmic reticulum</keyword>
<dbReference type="FunFam" id="3.40.630.30:FF:000048">
    <property type="entry name" value="Glucosamine 6-phosphate N-acetyltransferase"/>
    <property type="match status" value="1"/>
</dbReference>
<dbReference type="EMBL" id="KQ257453">
    <property type="protein sequence ID" value="KND02156.1"/>
    <property type="molecule type" value="Genomic_DNA"/>
</dbReference>
<dbReference type="OrthoDB" id="10039976at2759"/>
<comment type="catalytic activity">
    <reaction evidence="8">
        <text>D-glucosamine 6-phosphate + acetyl-CoA = N-acetyl-D-glucosamine 6-phosphate + CoA + H(+)</text>
        <dbReference type="Rhea" id="RHEA:10292"/>
        <dbReference type="ChEBI" id="CHEBI:15378"/>
        <dbReference type="ChEBI" id="CHEBI:57287"/>
        <dbReference type="ChEBI" id="CHEBI:57288"/>
        <dbReference type="ChEBI" id="CHEBI:57513"/>
        <dbReference type="ChEBI" id="CHEBI:58725"/>
        <dbReference type="EC" id="2.3.1.4"/>
    </reaction>
</comment>
<evidence type="ECO:0000256" key="2">
    <source>
        <dbReference type="ARBA" id="ARBA00004586"/>
    </source>
</evidence>
<comment type="pathway">
    <text evidence="8">Nucleotide-sugar biosynthesis; UDP-N-acetyl-alpha-D-glucosamine biosynthesis; N-acetyl-alpha-D-glucosamine 1-phosphate from alpha-D-glucosamine 6-phosphate (route I): step 1/2.</text>
</comment>
<gene>
    <name evidence="10" type="ORF">SPPG_02648</name>
</gene>
<dbReference type="VEuPathDB" id="FungiDB:SPPG_02648"/>
<dbReference type="PROSITE" id="PS51186">
    <property type="entry name" value="GNAT"/>
    <property type="match status" value="1"/>
</dbReference>
<evidence type="ECO:0000256" key="7">
    <source>
        <dbReference type="ARBA" id="ARBA00023315"/>
    </source>
</evidence>
<dbReference type="EC" id="2.3.1.4" evidence="8"/>
<dbReference type="GO" id="GO:0005789">
    <property type="term" value="C:endoplasmic reticulum membrane"/>
    <property type="evidence" value="ECO:0007669"/>
    <property type="project" value="UniProtKB-SubCell"/>
</dbReference>
<dbReference type="InterPro" id="IPR000182">
    <property type="entry name" value="GNAT_dom"/>
</dbReference>
<reference evidence="10 11" key="1">
    <citation type="submission" date="2009-08" db="EMBL/GenBank/DDBJ databases">
        <title>The Genome Sequence of Spizellomyces punctatus strain DAOM BR117.</title>
        <authorList>
            <consortium name="The Broad Institute Genome Sequencing Platform"/>
            <person name="Russ C."/>
            <person name="Cuomo C."/>
            <person name="Shea T."/>
            <person name="Young S.K."/>
            <person name="Zeng Q."/>
            <person name="Koehrsen M."/>
            <person name="Haas B."/>
            <person name="Borodovsky M."/>
            <person name="Guigo R."/>
            <person name="Alvarado L."/>
            <person name="Berlin A."/>
            <person name="Bochicchio J."/>
            <person name="Borenstein D."/>
            <person name="Chapman S."/>
            <person name="Chen Z."/>
            <person name="Engels R."/>
            <person name="Freedman E."/>
            <person name="Gellesch M."/>
            <person name="Goldberg J."/>
            <person name="Griggs A."/>
            <person name="Gujja S."/>
            <person name="Heiman D."/>
            <person name="Hepburn T."/>
            <person name="Howarth C."/>
            <person name="Jen D."/>
            <person name="Larson L."/>
            <person name="Lewis B."/>
            <person name="Mehta T."/>
            <person name="Park D."/>
            <person name="Pearson M."/>
            <person name="Roberts A."/>
            <person name="Saif S."/>
            <person name="Shenoy N."/>
            <person name="Sisk P."/>
            <person name="Stolte C."/>
            <person name="Sykes S."/>
            <person name="Thomson T."/>
            <person name="Walk T."/>
            <person name="White J."/>
            <person name="Yandava C."/>
            <person name="Burger G."/>
            <person name="Gray M.W."/>
            <person name="Holland P.W.H."/>
            <person name="King N."/>
            <person name="Lang F.B.F."/>
            <person name="Roger A.J."/>
            <person name="Ruiz-Trillo I."/>
            <person name="Lander E."/>
            <person name="Nusbaum C."/>
        </authorList>
    </citation>
    <scope>NUCLEOTIDE SEQUENCE [LARGE SCALE GENOMIC DNA]</scope>
    <source>
        <strain evidence="10 11">DAOM BR117</strain>
    </source>
</reference>
<comment type="subcellular location">
    <subcellularLocation>
        <location evidence="1">Endomembrane system</location>
        <topology evidence="1">Peripheral membrane protein</topology>
    </subcellularLocation>
    <subcellularLocation>
        <location evidence="2">Endoplasmic reticulum membrane</location>
    </subcellularLocation>
</comment>
<dbReference type="STRING" id="645134.A0A0L0HL54"/>
<dbReference type="AlphaFoldDB" id="A0A0L0HL54"/>
<dbReference type="OMA" id="LVVEMKF"/>
<dbReference type="eggNOG" id="KOG3396">
    <property type="taxonomic scope" value="Eukaryota"/>
</dbReference>
<dbReference type="InterPro" id="IPR039143">
    <property type="entry name" value="GNPNAT1-like"/>
</dbReference>
<name>A0A0L0HL54_SPIPD</name>
<evidence type="ECO:0000256" key="8">
    <source>
        <dbReference type="RuleBase" id="RU365086"/>
    </source>
</evidence>
<dbReference type="Gene3D" id="3.40.630.30">
    <property type="match status" value="1"/>
</dbReference>
<evidence type="ECO:0000259" key="9">
    <source>
        <dbReference type="PROSITE" id="PS51186"/>
    </source>
</evidence>
<evidence type="ECO:0000256" key="6">
    <source>
        <dbReference type="ARBA" id="ARBA00023136"/>
    </source>
</evidence>
<keyword evidence="7 8" id="KW-0012">Acyltransferase</keyword>
<dbReference type="GO" id="GO:0004343">
    <property type="term" value="F:glucosamine 6-phosphate N-acetyltransferase activity"/>
    <property type="evidence" value="ECO:0007669"/>
    <property type="project" value="UniProtKB-UniRule"/>
</dbReference>
<dbReference type="SUPFAM" id="SSF55729">
    <property type="entry name" value="Acyl-CoA N-acyltransferases (Nat)"/>
    <property type="match status" value="1"/>
</dbReference>
<organism evidence="10 11">
    <name type="scientific">Spizellomyces punctatus (strain DAOM BR117)</name>
    <dbReference type="NCBI Taxonomy" id="645134"/>
    <lineage>
        <taxon>Eukaryota</taxon>
        <taxon>Fungi</taxon>
        <taxon>Fungi incertae sedis</taxon>
        <taxon>Chytridiomycota</taxon>
        <taxon>Chytridiomycota incertae sedis</taxon>
        <taxon>Chytridiomycetes</taxon>
        <taxon>Spizellomycetales</taxon>
        <taxon>Spizellomycetaceae</taxon>
        <taxon>Spizellomyces</taxon>
    </lineage>
</organism>
<evidence type="ECO:0000313" key="10">
    <source>
        <dbReference type="EMBL" id="KND02156.1"/>
    </source>
</evidence>
<dbReference type="CDD" id="cd04301">
    <property type="entry name" value="NAT_SF"/>
    <property type="match status" value="1"/>
</dbReference>
<dbReference type="FunCoup" id="A0A0L0HL54">
    <property type="interactions" value="144"/>
</dbReference>
<accession>A0A0L0HL54</accession>
<feature type="domain" description="N-acetyltransferase" evidence="9">
    <location>
        <begin position="90"/>
        <end position="233"/>
    </location>
</feature>
<evidence type="ECO:0000256" key="1">
    <source>
        <dbReference type="ARBA" id="ARBA00004184"/>
    </source>
</evidence>
<evidence type="ECO:0000256" key="5">
    <source>
        <dbReference type="ARBA" id="ARBA00022824"/>
    </source>
</evidence>
<dbReference type="UniPathway" id="UPA00113">
    <property type="reaction ID" value="UER00529"/>
</dbReference>
<protein>
    <recommendedName>
        <fullName evidence="8">Glucosamine 6-phosphate N-acetyltransferase</fullName>
        <ecNumber evidence="8">2.3.1.4</ecNumber>
    </recommendedName>
</protein>
<dbReference type="PANTHER" id="PTHR13355">
    <property type="entry name" value="GLUCOSAMINE 6-PHOSPHATE N-ACETYLTRANSFERASE"/>
    <property type="match status" value="1"/>
</dbReference>